<dbReference type="InterPro" id="IPR052018">
    <property type="entry name" value="PHP_domain"/>
</dbReference>
<feature type="region of interest" description="Disordered" evidence="1">
    <location>
        <begin position="200"/>
        <end position="223"/>
    </location>
</feature>
<dbReference type="InterPro" id="IPR003141">
    <property type="entry name" value="Pol/His_phosphatase_N"/>
</dbReference>
<evidence type="ECO:0000259" key="2">
    <source>
        <dbReference type="SMART" id="SM00481"/>
    </source>
</evidence>
<dbReference type="Proteomes" id="UP000516957">
    <property type="component" value="Unassembled WGS sequence"/>
</dbReference>
<protein>
    <recommendedName>
        <fullName evidence="2">Polymerase/histidinol phosphatase N-terminal domain-containing protein</fullName>
    </recommendedName>
</protein>
<name>A0A7Y9F1Q1_9ACTN</name>
<proteinExistence type="predicted"/>
<organism evidence="3 4">
    <name type="scientific">Nocardioides marinisabuli</name>
    <dbReference type="NCBI Taxonomy" id="419476"/>
    <lineage>
        <taxon>Bacteria</taxon>
        <taxon>Bacillati</taxon>
        <taxon>Actinomycetota</taxon>
        <taxon>Actinomycetes</taxon>
        <taxon>Propionibacteriales</taxon>
        <taxon>Nocardioidaceae</taxon>
        <taxon>Nocardioides</taxon>
    </lineage>
</organism>
<dbReference type="EMBL" id="JACCBE010000001">
    <property type="protein sequence ID" value="NYD57716.1"/>
    <property type="molecule type" value="Genomic_DNA"/>
</dbReference>
<gene>
    <name evidence="3" type="ORF">BKA08_001954</name>
</gene>
<sequence length="552" mass="57488">MTLPGYGGAAGPPESITPAPGARWSGVCELSPPPAAAGRRAVIGAGLGAGLAGASAVLVPPTASYAADGATAAGLVYRGRFTGVGDPDWHYLPVEVPRGTTRIDVAYGYDKLETGAGVSFNIIDIGIFDASGKGLGDAAGFRGWSGGARDRFSISRSRATPGYLAGPIGAGTWHVVLGPFTVVPPGVEWTVTVTLHRGGARGQRFRPRPAPRRVRGTGPGWYRGDLHTHTVHSDGRHTQASLLALAREAGLDFLASTEHNTTSAHLTWGRHVPDDFLVVPGEEVTTRAGHCVTLGQPAGAWIDWRYRPEDDQLGRFTERVRRLGGMSVAAHPFAPTAGSTWQYGYDDVDAVELWNGPWTLDDQTALSAWHALLVAGRFVPAVGSSDSHHDGQQVGRAQTVVHAEQLSVGAVVRGLRRGRSWLAESSAVELGLEARLGGRAAGCGQSLDAGPADVVDVRLEVGGVPGCLAQVWGPLGPLAGAVTDAAGRAEVTVQVRAGAAPFVRAEVRRLDGAPVVNPVEGVPALPVVALTNPVFLAPAPSRAQNRNEDVTT</sequence>
<dbReference type="PANTHER" id="PTHR42924:SF3">
    <property type="entry name" value="POLYMERASE_HISTIDINOL PHOSPHATASE N-TERMINAL DOMAIN-CONTAINING PROTEIN"/>
    <property type="match status" value="1"/>
</dbReference>
<comment type="caution">
    <text evidence="3">The sequence shown here is derived from an EMBL/GenBank/DDBJ whole genome shotgun (WGS) entry which is preliminary data.</text>
</comment>
<evidence type="ECO:0000256" key="1">
    <source>
        <dbReference type="SAM" id="MobiDB-lite"/>
    </source>
</evidence>
<dbReference type="SUPFAM" id="SSF89550">
    <property type="entry name" value="PHP domain-like"/>
    <property type="match status" value="1"/>
</dbReference>
<dbReference type="AlphaFoldDB" id="A0A7Y9F1Q1"/>
<feature type="domain" description="Polymerase/histidinol phosphatase N-terminal" evidence="2">
    <location>
        <begin position="224"/>
        <end position="288"/>
    </location>
</feature>
<feature type="compositionally biased region" description="Basic residues" evidence="1">
    <location>
        <begin position="203"/>
        <end position="215"/>
    </location>
</feature>
<reference evidence="3 4" key="1">
    <citation type="submission" date="2020-07" db="EMBL/GenBank/DDBJ databases">
        <title>Sequencing the genomes of 1000 actinobacteria strains.</title>
        <authorList>
            <person name="Klenk H.-P."/>
        </authorList>
    </citation>
    <scope>NUCLEOTIDE SEQUENCE [LARGE SCALE GENOMIC DNA]</scope>
    <source>
        <strain evidence="3 4">DSM 18965</strain>
    </source>
</reference>
<dbReference type="RefSeq" id="WP_179615439.1">
    <property type="nucleotide sequence ID" value="NZ_JACCBE010000001.1"/>
</dbReference>
<evidence type="ECO:0000313" key="3">
    <source>
        <dbReference type="EMBL" id="NYD57716.1"/>
    </source>
</evidence>
<dbReference type="InterPro" id="IPR016195">
    <property type="entry name" value="Pol/histidinol_Pase-like"/>
</dbReference>
<dbReference type="GO" id="GO:0004534">
    <property type="term" value="F:5'-3' RNA exonuclease activity"/>
    <property type="evidence" value="ECO:0007669"/>
    <property type="project" value="TreeGrafter"/>
</dbReference>
<dbReference type="SMART" id="SM00481">
    <property type="entry name" value="POLIIIAc"/>
    <property type="match status" value="1"/>
</dbReference>
<keyword evidence="4" id="KW-1185">Reference proteome</keyword>
<dbReference type="GO" id="GO:0035312">
    <property type="term" value="F:5'-3' DNA exonuclease activity"/>
    <property type="evidence" value="ECO:0007669"/>
    <property type="project" value="TreeGrafter"/>
</dbReference>
<dbReference type="Gene3D" id="3.20.20.140">
    <property type="entry name" value="Metal-dependent hydrolases"/>
    <property type="match status" value="1"/>
</dbReference>
<evidence type="ECO:0000313" key="4">
    <source>
        <dbReference type="Proteomes" id="UP000516957"/>
    </source>
</evidence>
<accession>A0A7Y9F1Q1</accession>
<dbReference type="PANTHER" id="PTHR42924">
    <property type="entry name" value="EXONUCLEASE"/>
    <property type="match status" value="1"/>
</dbReference>
<dbReference type="CDD" id="cd07432">
    <property type="entry name" value="PHP_HisPPase"/>
    <property type="match status" value="1"/>
</dbReference>
<dbReference type="NCBIfam" id="NF038032">
    <property type="entry name" value="CehA_McbA_metalo"/>
    <property type="match status" value="1"/>
</dbReference>